<proteinExistence type="predicted"/>
<dbReference type="EC" id="2.7.13.3" evidence="2"/>
<reference evidence="13 14" key="1">
    <citation type="submission" date="2019-02" db="EMBL/GenBank/DDBJ databases">
        <title>Kribbella capetownensis sp. nov. and Kribbella speibonae sp. nov., isolated from soil.</title>
        <authorList>
            <person name="Curtis S.M."/>
            <person name="Norton I."/>
            <person name="Everest G.J."/>
            <person name="Meyers P.R."/>
        </authorList>
    </citation>
    <scope>NUCLEOTIDE SEQUENCE [LARGE SCALE GENOMIC DNA]</scope>
    <source>
        <strain evidence="11 13">SK5</strain>
        <strain evidence="12 14">YM55</strain>
    </source>
</reference>
<sequence>MTTLRPPVTDRLLAAGSFVLGVAAAIMLEAVDFEGERRVDVWAVALLGAMAVPLLARRRRPILVVLAVLAVSTPYHILDYPHEATMPASLVAAFAAARYSEPQRRPVAALVAVAAVTVPVLADQTSGALSDALLGVGWLFMAFFAGLAVRFRGNWKAVVAARLERERADEVERRVAEERVLIAAELHDVLAHGLAVANVQASVAAHLIDQLPDRGETSLQELSSTLHDLSDTSRATLHELRAVLDVLHGGETEPTEPAPHLGELQRLVEMAEAADVRIDLEAAGLPDQLPSMVSVAAYRIIQESLTNVIRHSTAGHATVRLDQDGHRLQITVVDHGPAQPSSMVTPAGFGIAGMTGRARAVGGELSAGPGESGGFEVRASLPLPETWRVPT</sequence>
<feature type="transmembrane region" description="Helical" evidence="9">
    <location>
        <begin position="39"/>
        <end position="55"/>
    </location>
</feature>
<evidence type="ECO:0000256" key="2">
    <source>
        <dbReference type="ARBA" id="ARBA00012438"/>
    </source>
</evidence>
<keyword evidence="5" id="KW-0547">Nucleotide-binding</keyword>
<comment type="catalytic activity">
    <reaction evidence="1">
        <text>ATP + protein L-histidine = ADP + protein N-phospho-L-histidine.</text>
        <dbReference type="EC" id="2.7.13.3"/>
    </reaction>
</comment>
<keyword evidence="9" id="KW-1133">Transmembrane helix</keyword>
<dbReference type="GO" id="GO:0046983">
    <property type="term" value="F:protein dimerization activity"/>
    <property type="evidence" value="ECO:0007669"/>
    <property type="project" value="InterPro"/>
</dbReference>
<dbReference type="CDD" id="cd16917">
    <property type="entry name" value="HATPase_UhpB-NarQ-NarX-like"/>
    <property type="match status" value="1"/>
</dbReference>
<evidence type="ECO:0000256" key="1">
    <source>
        <dbReference type="ARBA" id="ARBA00000085"/>
    </source>
</evidence>
<dbReference type="SUPFAM" id="SSF55874">
    <property type="entry name" value="ATPase domain of HSP90 chaperone/DNA topoisomerase II/histidine kinase"/>
    <property type="match status" value="1"/>
</dbReference>
<dbReference type="Pfam" id="PF02518">
    <property type="entry name" value="HATPase_c"/>
    <property type="match status" value="1"/>
</dbReference>
<keyword evidence="3" id="KW-0597">Phosphoprotein</keyword>
<keyword evidence="9" id="KW-0812">Transmembrane</keyword>
<dbReference type="GO" id="GO:0000155">
    <property type="term" value="F:phosphorelay sensor kinase activity"/>
    <property type="evidence" value="ECO:0007669"/>
    <property type="project" value="InterPro"/>
</dbReference>
<evidence type="ECO:0000256" key="5">
    <source>
        <dbReference type="ARBA" id="ARBA00022741"/>
    </source>
</evidence>
<feature type="domain" description="Histidine kinase/HSP90-like ATPase" evidence="10">
    <location>
        <begin position="292"/>
        <end position="385"/>
    </location>
</feature>
<protein>
    <recommendedName>
        <fullName evidence="2">histidine kinase</fullName>
        <ecNumber evidence="2">2.7.13.3</ecNumber>
    </recommendedName>
</protein>
<comment type="caution">
    <text evidence="12">The sequence shown here is derived from an EMBL/GenBank/DDBJ whole genome shotgun (WGS) entry which is preliminary data.</text>
</comment>
<evidence type="ECO:0000256" key="9">
    <source>
        <dbReference type="SAM" id="Phobius"/>
    </source>
</evidence>
<keyword evidence="4" id="KW-0808">Transferase</keyword>
<evidence type="ECO:0000313" key="11">
    <source>
        <dbReference type="EMBL" id="TCC23499.1"/>
    </source>
</evidence>
<keyword evidence="8" id="KW-0902">Two-component regulatory system</keyword>
<dbReference type="GO" id="GO:0005524">
    <property type="term" value="F:ATP binding"/>
    <property type="evidence" value="ECO:0007669"/>
    <property type="project" value="UniProtKB-KW"/>
</dbReference>
<dbReference type="InterPro" id="IPR050482">
    <property type="entry name" value="Sensor_HK_TwoCompSys"/>
</dbReference>
<dbReference type="GO" id="GO:0016020">
    <property type="term" value="C:membrane"/>
    <property type="evidence" value="ECO:0007669"/>
    <property type="project" value="InterPro"/>
</dbReference>
<dbReference type="SMART" id="SM00387">
    <property type="entry name" value="HATPase_c"/>
    <property type="match status" value="1"/>
</dbReference>
<dbReference type="Proteomes" id="UP000292385">
    <property type="component" value="Unassembled WGS sequence"/>
</dbReference>
<keyword evidence="6 12" id="KW-0418">Kinase</keyword>
<evidence type="ECO:0000259" key="10">
    <source>
        <dbReference type="SMART" id="SM00387"/>
    </source>
</evidence>
<evidence type="ECO:0000256" key="8">
    <source>
        <dbReference type="ARBA" id="ARBA00023012"/>
    </source>
</evidence>
<keyword evidence="7" id="KW-0067">ATP-binding</keyword>
<dbReference type="PANTHER" id="PTHR24421">
    <property type="entry name" value="NITRATE/NITRITE SENSOR PROTEIN NARX-RELATED"/>
    <property type="match status" value="1"/>
</dbReference>
<evidence type="ECO:0000313" key="12">
    <source>
        <dbReference type="EMBL" id="TCC38452.1"/>
    </source>
</evidence>
<keyword evidence="9" id="KW-0472">Membrane</keyword>
<evidence type="ECO:0000256" key="6">
    <source>
        <dbReference type="ARBA" id="ARBA00022777"/>
    </source>
</evidence>
<feature type="transmembrane region" description="Helical" evidence="9">
    <location>
        <begin position="62"/>
        <end position="78"/>
    </location>
</feature>
<dbReference type="AlphaFoldDB" id="A0A4V2M549"/>
<dbReference type="Gene3D" id="1.20.5.1930">
    <property type="match status" value="1"/>
</dbReference>
<gene>
    <name evidence="11" type="ORF">E0H58_17145</name>
    <name evidence="12" type="ORF">E0H92_18670</name>
</gene>
<evidence type="ECO:0000256" key="7">
    <source>
        <dbReference type="ARBA" id="ARBA00022840"/>
    </source>
</evidence>
<dbReference type="RefSeq" id="WP_131462386.1">
    <property type="nucleotide sequence ID" value="NZ_SJJY01000003.1"/>
</dbReference>
<feature type="transmembrane region" description="Helical" evidence="9">
    <location>
        <begin position="12"/>
        <end position="33"/>
    </location>
</feature>
<accession>A0A4V2M549</accession>
<dbReference type="InterPro" id="IPR011712">
    <property type="entry name" value="Sig_transdc_His_kin_sub3_dim/P"/>
</dbReference>
<evidence type="ECO:0000256" key="3">
    <source>
        <dbReference type="ARBA" id="ARBA00022553"/>
    </source>
</evidence>
<dbReference type="InterPro" id="IPR036890">
    <property type="entry name" value="HATPase_C_sf"/>
</dbReference>
<dbReference type="Proteomes" id="UP000294225">
    <property type="component" value="Unassembled WGS sequence"/>
</dbReference>
<evidence type="ECO:0000313" key="14">
    <source>
        <dbReference type="Proteomes" id="UP000294225"/>
    </source>
</evidence>
<dbReference type="EMBL" id="SJKC01000002">
    <property type="protein sequence ID" value="TCC38452.1"/>
    <property type="molecule type" value="Genomic_DNA"/>
</dbReference>
<evidence type="ECO:0000313" key="13">
    <source>
        <dbReference type="Proteomes" id="UP000292385"/>
    </source>
</evidence>
<dbReference type="InterPro" id="IPR003594">
    <property type="entry name" value="HATPase_dom"/>
</dbReference>
<keyword evidence="13" id="KW-1185">Reference proteome</keyword>
<feature type="transmembrane region" description="Helical" evidence="9">
    <location>
        <begin position="128"/>
        <end position="149"/>
    </location>
</feature>
<evidence type="ECO:0000256" key="4">
    <source>
        <dbReference type="ARBA" id="ARBA00022679"/>
    </source>
</evidence>
<dbReference type="PANTHER" id="PTHR24421:SF10">
    <property type="entry name" value="NITRATE_NITRITE SENSOR PROTEIN NARQ"/>
    <property type="match status" value="1"/>
</dbReference>
<organism evidence="12 14">
    <name type="scientific">Kribbella speibonae</name>
    <dbReference type="NCBI Taxonomy" id="1572660"/>
    <lineage>
        <taxon>Bacteria</taxon>
        <taxon>Bacillati</taxon>
        <taxon>Actinomycetota</taxon>
        <taxon>Actinomycetes</taxon>
        <taxon>Propionibacteriales</taxon>
        <taxon>Kribbellaceae</taxon>
        <taxon>Kribbella</taxon>
    </lineage>
</organism>
<dbReference type="EMBL" id="SJJY01000003">
    <property type="protein sequence ID" value="TCC23499.1"/>
    <property type="molecule type" value="Genomic_DNA"/>
</dbReference>
<name>A0A4V2M549_9ACTN</name>
<dbReference type="Gene3D" id="3.30.565.10">
    <property type="entry name" value="Histidine kinase-like ATPase, C-terminal domain"/>
    <property type="match status" value="1"/>
</dbReference>
<dbReference type="Pfam" id="PF07730">
    <property type="entry name" value="HisKA_3"/>
    <property type="match status" value="1"/>
</dbReference>